<feature type="domain" description="Calpain catalytic" evidence="13">
    <location>
        <begin position="443"/>
        <end position="737"/>
    </location>
</feature>
<evidence type="ECO:0000256" key="4">
    <source>
        <dbReference type="ARBA" id="ARBA00022670"/>
    </source>
</evidence>
<dbReference type="Proteomes" id="UP000663870">
    <property type="component" value="Unassembled WGS sequence"/>
</dbReference>
<evidence type="ECO:0000256" key="2">
    <source>
        <dbReference type="ARBA" id="ARBA00007623"/>
    </source>
</evidence>
<comment type="similarity">
    <text evidence="2">Belongs to the peptidase C2 family.</text>
</comment>
<evidence type="ECO:0000256" key="9">
    <source>
        <dbReference type="ARBA" id="ARBA00023136"/>
    </source>
</evidence>
<evidence type="ECO:0000256" key="1">
    <source>
        <dbReference type="ARBA" id="ARBA00004141"/>
    </source>
</evidence>
<feature type="active site" evidence="10">
    <location>
        <position position="504"/>
    </location>
</feature>
<dbReference type="Pfam" id="PF13520">
    <property type="entry name" value="AA_permease_2"/>
    <property type="match status" value="1"/>
</dbReference>
<evidence type="ECO:0000256" key="11">
    <source>
        <dbReference type="PROSITE-ProRule" id="PRU00239"/>
    </source>
</evidence>
<keyword evidence="17" id="KW-1185">Reference proteome</keyword>
<keyword evidence="6" id="KW-0378">Hydrolase</keyword>
<evidence type="ECO:0000256" key="12">
    <source>
        <dbReference type="SAM" id="Phobius"/>
    </source>
</evidence>
<evidence type="ECO:0000256" key="5">
    <source>
        <dbReference type="ARBA" id="ARBA00022692"/>
    </source>
</evidence>
<dbReference type="Pfam" id="PF00648">
    <property type="entry name" value="Peptidase_C2"/>
    <property type="match status" value="1"/>
</dbReference>
<dbReference type="AlphaFoldDB" id="A0A814XUK8"/>
<dbReference type="GO" id="GO:0004198">
    <property type="term" value="F:calcium-dependent cysteine-type endopeptidase activity"/>
    <property type="evidence" value="ECO:0007669"/>
    <property type="project" value="InterPro"/>
</dbReference>
<evidence type="ECO:0000256" key="3">
    <source>
        <dbReference type="ARBA" id="ARBA00022448"/>
    </source>
</evidence>
<dbReference type="GO" id="GO:0006508">
    <property type="term" value="P:proteolysis"/>
    <property type="evidence" value="ECO:0007669"/>
    <property type="project" value="UniProtKB-KW"/>
</dbReference>
<feature type="active site" evidence="10">
    <location>
        <position position="662"/>
    </location>
</feature>
<dbReference type="Gene3D" id="3.90.70.10">
    <property type="entry name" value="Cysteine proteinases"/>
    <property type="match status" value="1"/>
</dbReference>
<evidence type="ECO:0000313" key="17">
    <source>
        <dbReference type="Proteomes" id="UP000663870"/>
    </source>
</evidence>
<reference evidence="14" key="1">
    <citation type="submission" date="2021-02" db="EMBL/GenBank/DDBJ databases">
        <authorList>
            <person name="Nowell W R."/>
        </authorList>
    </citation>
    <scope>NUCLEOTIDE SEQUENCE</scope>
</reference>
<proteinExistence type="inferred from homology"/>
<dbReference type="GO" id="GO:0022857">
    <property type="term" value="F:transmembrane transporter activity"/>
    <property type="evidence" value="ECO:0007669"/>
    <property type="project" value="InterPro"/>
</dbReference>
<dbReference type="Proteomes" id="UP000663854">
    <property type="component" value="Unassembled WGS sequence"/>
</dbReference>
<dbReference type="CDD" id="cd00044">
    <property type="entry name" value="CysPc"/>
    <property type="match status" value="1"/>
</dbReference>
<dbReference type="InterPro" id="IPR002293">
    <property type="entry name" value="AA/rel_permease1"/>
</dbReference>
<feature type="transmembrane region" description="Helical" evidence="12">
    <location>
        <begin position="155"/>
        <end position="175"/>
    </location>
</feature>
<dbReference type="PANTHER" id="PTHR45649:SF26">
    <property type="entry name" value="OS04G0435100 PROTEIN"/>
    <property type="match status" value="1"/>
</dbReference>
<comment type="subcellular location">
    <subcellularLocation>
        <location evidence="1">Membrane</location>
        <topology evidence="1">Multi-pass membrane protein</topology>
    </subcellularLocation>
</comment>
<dbReference type="SMART" id="SM00230">
    <property type="entry name" value="CysPc"/>
    <property type="match status" value="1"/>
</dbReference>
<dbReference type="EMBL" id="CAJNOH010001467">
    <property type="protein sequence ID" value="CAF1220854.1"/>
    <property type="molecule type" value="Genomic_DNA"/>
</dbReference>
<sequence length="1000" mass="111402">MTIETNNVKEKEDADVRVLQEMGYKQELYRGFSPFMSFAFCFTAVNVLVCISIGFTYSLNTGGSGVAIWAWFLGSIFTILVGLSLAEICSVYPSAGSVYHWAGQLMTARHAPLASFICGWFNFIGNVAGDVAFSSGFATILNAAIIVAGKHSLDIGTQTAIGIGITFVWAVKNALRIDQQGWLNNIAVVIQIGSIISIVVVLLAMAPQRATVQDVFTSTYNGTGFPFIYVCFIGILPALFSFSGYEAGAHLSEETRGASRAAPKGIVGTCVCSAVVGAAYLLALLFVIPDVASFVDNNSGESTTLNLAVAAYQLAVPHQCALGLTILLIVNIYFAGLSSVTASSRIGFAMARDENLPDNNQSKSKILRSQYILNDKTKNEQWKACNQSKSTSDDNQTALINFEAQASHTSMSLIVRDRRHKHESDAEILFQKIIKSCRKNKIHFVDDQFPHSARSIGSDSFTQFSKWLQISNVAPSSDDDCKLRWTVFSSPTPSDIQQGALGNCWLVAALALVSERPRLLEHILLTQTVNIEGVYMVRICHNGLWKTIIVDDCFPCTKHHHLVFTQAKRRQLYVPLIEKACAKLFGSYAALKSGNIREGLQLLTGAPCDYIDLKSLDTTLNDDIVWAKLLSACESKLLIGVSSGGTGVSSKEYARVHIHNNHAFSILAVHALGSKSSRFVLVRDPHSHSNYREESVTESVLKQLRLVNPARRSTGAFWISWPRFLHYFSSLVISTYNGDLFDIREQCKFTRSSTENVTTYHFHVPKTSFVNISLVHHRRDRKTLSSHTQAFVLCDIDKLTSTNTIGKYESIFICKRGDFTYWTGSLRAGHYVLIPFSISFWHKDKENRDFTLVIHSSVQLHLTMKNKPATFLTDCLISAVIKNSRRKQEKDAIFYTTSDKLALKIFIVENVSITTYLSVDIDIQLAKNIRHSRLTNFPNNTHDCIPPRYRQVIYVTEWIDKHGESACLHFTSSYRHEKQATDSRPSINISQYDFHSPRAF</sequence>
<keyword evidence="7" id="KW-0788">Thiol protease</keyword>
<comment type="caution">
    <text evidence="11">Lacks conserved residue(s) required for the propagation of feature annotation.</text>
</comment>
<keyword evidence="8 12" id="KW-1133">Transmembrane helix</keyword>
<evidence type="ECO:0000259" key="13">
    <source>
        <dbReference type="PROSITE" id="PS50203"/>
    </source>
</evidence>
<evidence type="ECO:0000313" key="14">
    <source>
        <dbReference type="EMBL" id="CAF1220854.1"/>
    </source>
</evidence>
<dbReference type="InterPro" id="IPR038765">
    <property type="entry name" value="Papain-like_cys_pep_sf"/>
</dbReference>
<evidence type="ECO:0000313" key="16">
    <source>
        <dbReference type="Proteomes" id="UP000663854"/>
    </source>
</evidence>
<evidence type="ECO:0000256" key="10">
    <source>
        <dbReference type="PIRSR" id="PIRSR622684-1"/>
    </source>
</evidence>
<dbReference type="PROSITE" id="PS00139">
    <property type="entry name" value="THIOL_PROTEASE_CYS"/>
    <property type="match status" value="1"/>
</dbReference>
<feature type="transmembrane region" description="Helical" evidence="12">
    <location>
        <begin position="35"/>
        <end position="59"/>
    </location>
</feature>
<dbReference type="InterPro" id="IPR001300">
    <property type="entry name" value="Peptidase_C2_calpain_cat"/>
</dbReference>
<feature type="transmembrane region" description="Helical" evidence="12">
    <location>
        <begin position="266"/>
        <end position="288"/>
    </location>
</feature>
<gene>
    <name evidence="15" type="ORF">JXQ802_LOCUS40408</name>
    <name evidence="14" type="ORF">PYM288_LOCUS25868</name>
</gene>
<dbReference type="InterPro" id="IPR000169">
    <property type="entry name" value="Pept_cys_AS"/>
</dbReference>
<protein>
    <recommendedName>
        <fullName evidence="13">Calpain catalytic domain-containing protein</fullName>
    </recommendedName>
</protein>
<feature type="transmembrane region" description="Helical" evidence="12">
    <location>
        <begin position="182"/>
        <end position="206"/>
    </location>
</feature>
<dbReference type="PRINTS" id="PR00704">
    <property type="entry name" value="CALPAIN"/>
</dbReference>
<evidence type="ECO:0000313" key="15">
    <source>
        <dbReference type="EMBL" id="CAF1500680.1"/>
    </source>
</evidence>
<dbReference type="Gene3D" id="1.20.1740.10">
    <property type="entry name" value="Amino acid/polyamine transporter I"/>
    <property type="match status" value="1"/>
</dbReference>
<accession>A0A814XUK8</accession>
<comment type="caution">
    <text evidence="14">The sequence shown here is derived from an EMBL/GenBank/DDBJ whole genome shotgun (WGS) entry which is preliminary data.</text>
</comment>
<dbReference type="PANTHER" id="PTHR45649">
    <property type="entry name" value="AMINO-ACID PERMEASE BAT1"/>
    <property type="match status" value="1"/>
</dbReference>
<evidence type="ECO:0000256" key="8">
    <source>
        <dbReference type="ARBA" id="ARBA00022989"/>
    </source>
</evidence>
<keyword evidence="4" id="KW-0645">Protease</keyword>
<feature type="transmembrane region" description="Helical" evidence="12">
    <location>
        <begin position="131"/>
        <end position="149"/>
    </location>
</feature>
<keyword evidence="3" id="KW-0813">Transport</keyword>
<dbReference type="InterPro" id="IPR022684">
    <property type="entry name" value="Calpain_cysteine_protease"/>
</dbReference>
<evidence type="ECO:0000256" key="6">
    <source>
        <dbReference type="ARBA" id="ARBA00022801"/>
    </source>
</evidence>
<organism evidence="14 16">
    <name type="scientific">Rotaria sordida</name>
    <dbReference type="NCBI Taxonomy" id="392033"/>
    <lineage>
        <taxon>Eukaryota</taxon>
        <taxon>Metazoa</taxon>
        <taxon>Spiralia</taxon>
        <taxon>Gnathifera</taxon>
        <taxon>Rotifera</taxon>
        <taxon>Eurotatoria</taxon>
        <taxon>Bdelloidea</taxon>
        <taxon>Philodinida</taxon>
        <taxon>Philodinidae</taxon>
        <taxon>Rotaria</taxon>
    </lineage>
</organism>
<evidence type="ECO:0000256" key="7">
    <source>
        <dbReference type="ARBA" id="ARBA00022807"/>
    </source>
</evidence>
<dbReference type="SUPFAM" id="SSF54001">
    <property type="entry name" value="Cysteine proteinases"/>
    <property type="match status" value="1"/>
</dbReference>
<dbReference type="GO" id="GO:0016020">
    <property type="term" value="C:membrane"/>
    <property type="evidence" value="ECO:0007669"/>
    <property type="project" value="UniProtKB-SubCell"/>
</dbReference>
<keyword evidence="9 12" id="KW-0472">Membrane</keyword>
<dbReference type="PROSITE" id="PS50203">
    <property type="entry name" value="CALPAIN_CAT"/>
    <property type="match status" value="1"/>
</dbReference>
<name>A0A814XUK8_9BILA</name>
<keyword evidence="5 12" id="KW-0812">Transmembrane</keyword>
<feature type="transmembrane region" description="Helical" evidence="12">
    <location>
        <begin position="226"/>
        <end position="245"/>
    </location>
</feature>
<feature type="transmembrane region" description="Helical" evidence="12">
    <location>
        <begin position="66"/>
        <end position="86"/>
    </location>
</feature>
<dbReference type="EMBL" id="CAJNOL010002439">
    <property type="protein sequence ID" value="CAF1500680.1"/>
    <property type="molecule type" value="Genomic_DNA"/>
</dbReference>